<evidence type="ECO:0000313" key="2">
    <source>
        <dbReference type="EMBL" id="QJA63439.1"/>
    </source>
</evidence>
<protein>
    <submittedName>
        <fullName evidence="2">Uncharacterized protein</fullName>
    </submittedName>
</protein>
<sequence length="348" mass="39036">MSYARINASLWISSTKWRKLLGDDRTRLLYLYLHTCPHRTGAGCYVLPLAYAASDLGWSEADVRKGIDTLSIGYPGGLIGYSEAESVVWIVGSIKNDPPTNWKHAAGLLSKLFDVPDCECKWLCLQQLMKDKQIRLALEKITELAEKHDTLSIAYRYPIDSLSSDPDPDPDPIKALLCDAGTTPQTPASDDEHTPDEAPSEAPPPDPPKAGSNGHPRPPAARPRKPVYDDTNPWHQDIIGLCQWFYQQDGRYQPKPAQKPAICEEVRKILDLDMEDTPRLQRVERLRDVLEAVVEDDFWSRQVLSLAGLRKTKSAGAPHKWQVAEAHLDRSTNGELERLRRDVEGTTV</sequence>
<evidence type="ECO:0000256" key="1">
    <source>
        <dbReference type="SAM" id="MobiDB-lite"/>
    </source>
</evidence>
<reference evidence="2" key="1">
    <citation type="submission" date="2020-03" db="EMBL/GenBank/DDBJ databases">
        <title>The deep terrestrial virosphere.</title>
        <authorList>
            <person name="Holmfeldt K."/>
            <person name="Nilsson E."/>
            <person name="Simone D."/>
            <person name="Lopez-Fernandez M."/>
            <person name="Wu X."/>
            <person name="de Brujin I."/>
            <person name="Lundin D."/>
            <person name="Andersson A."/>
            <person name="Bertilsson S."/>
            <person name="Dopson M."/>
        </authorList>
    </citation>
    <scope>NUCLEOTIDE SEQUENCE</scope>
    <source>
        <strain evidence="2">MM415B00627</strain>
    </source>
</reference>
<dbReference type="AlphaFoldDB" id="A0A6M3J0R0"/>
<name>A0A6M3J0R0_9ZZZZ</name>
<proteinExistence type="predicted"/>
<feature type="region of interest" description="Disordered" evidence="1">
    <location>
        <begin position="161"/>
        <end position="232"/>
    </location>
</feature>
<accession>A0A6M3J0R0</accession>
<organism evidence="2">
    <name type="scientific">viral metagenome</name>
    <dbReference type="NCBI Taxonomy" id="1070528"/>
    <lineage>
        <taxon>unclassified sequences</taxon>
        <taxon>metagenomes</taxon>
        <taxon>organismal metagenomes</taxon>
    </lineage>
</organism>
<gene>
    <name evidence="2" type="ORF">MM415B00627_0021</name>
</gene>
<dbReference type="EMBL" id="MT141497">
    <property type="protein sequence ID" value="QJA63439.1"/>
    <property type="molecule type" value="Genomic_DNA"/>
</dbReference>